<evidence type="ECO:0000313" key="2">
    <source>
        <dbReference type="EMBL" id="GAI50441.1"/>
    </source>
</evidence>
<sequence length="72" mass="8465">LFGSLTKLETRKNSDIDLTIFTKLKKNIDLKTYEKNLKREIQLFKFESLSKINSKELKMNLLNSYVIQGVIK</sequence>
<protein>
    <recommendedName>
        <fullName evidence="1">Polymerase beta nucleotidyltransferase domain-containing protein</fullName>
    </recommendedName>
</protein>
<dbReference type="EMBL" id="BARV01041404">
    <property type="protein sequence ID" value="GAI50441.1"/>
    <property type="molecule type" value="Genomic_DNA"/>
</dbReference>
<dbReference type="Gene3D" id="3.30.460.10">
    <property type="entry name" value="Beta Polymerase, domain 2"/>
    <property type="match status" value="1"/>
</dbReference>
<feature type="non-terminal residue" evidence="2">
    <location>
        <position position="1"/>
    </location>
</feature>
<proteinExistence type="predicted"/>
<dbReference type="Pfam" id="PF18765">
    <property type="entry name" value="Polbeta"/>
    <property type="match status" value="1"/>
</dbReference>
<feature type="domain" description="Polymerase beta nucleotidyltransferase" evidence="1">
    <location>
        <begin position="1"/>
        <end position="48"/>
    </location>
</feature>
<dbReference type="SUPFAM" id="SSF81301">
    <property type="entry name" value="Nucleotidyltransferase"/>
    <property type="match status" value="1"/>
</dbReference>
<name>X1Q6R9_9ZZZZ</name>
<accession>X1Q6R9</accession>
<gene>
    <name evidence="2" type="ORF">S06H3_62691</name>
</gene>
<reference evidence="2" key="1">
    <citation type="journal article" date="2014" name="Front. Microbiol.">
        <title>High frequency of phylogenetically diverse reductive dehalogenase-homologous genes in deep subseafloor sedimentary metagenomes.</title>
        <authorList>
            <person name="Kawai M."/>
            <person name="Futagami T."/>
            <person name="Toyoda A."/>
            <person name="Takaki Y."/>
            <person name="Nishi S."/>
            <person name="Hori S."/>
            <person name="Arai W."/>
            <person name="Tsubouchi T."/>
            <person name="Morono Y."/>
            <person name="Uchiyama I."/>
            <person name="Ito T."/>
            <person name="Fujiyama A."/>
            <person name="Inagaki F."/>
            <person name="Takami H."/>
        </authorList>
    </citation>
    <scope>NUCLEOTIDE SEQUENCE</scope>
    <source>
        <strain evidence="2">Expedition CK06-06</strain>
    </source>
</reference>
<dbReference type="InterPro" id="IPR041633">
    <property type="entry name" value="Polbeta"/>
</dbReference>
<comment type="caution">
    <text evidence="2">The sequence shown here is derived from an EMBL/GenBank/DDBJ whole genome shotgun (WGS) entry which is preliminary data.</text>
</comment>
<dbReference type="AlphaFoldDB" id="X1Q6R9"/>
<evidence type="ECO:0000259" key="1">
    <source>
        <dbReference type="Pfam" id="PF18765"/>
    </source>
</evidence>
<organism evidence="2">
    <name type="scientific">marine sediment metagenome</name>
    <dbReference type="NCBI Taxonomy" id="412755"/>
    <lineage>
        <taxon>unclassified sequences</taxon>
        <taxon>metagenomes</taxon>
        <taxon>ecological metagenomes</taxon>
    </lineage>
</organism>
<dbReference type="InterPro" id="IPR043519">
    <property type="entry name" value="NT_sf"/>
</dbReference>